<dbReference type="Proteomes" id="UP000182836">
    <property type="component" value="Unassembled WGS sequence"/>
</dbReference>
<organism evidence="2 4">
    <name type="scientific">Aneurinibacillus migulanus</name>
    <name type="common">Bacillus migulanus</name>
    <dbReference type="NCBI Taxonomy" id="47500"/>
    <lineage>
        <taxon>Bacteria</taxon>
        <taxon>Bacillati</taxon>
        <taxon>Bacillota</taxon>
        <taxon>Bacilli</taxon>
        <taxon>Bacillales</taxon>
        <taxon>Paenibacillaceae</taxon>
        <taxon>Aneurinibacillus group</taxon>
        <taxon>Aneurinibacillus</taxon>
    </lineage>
</organism>
<dbReference type="PATRIC" id="fig|47500.8.peg.2019"/>
<dbReference type="RefSeq" id="WP_043067148.1">
    <property type="nucleotide sequence ID" value="NZ_BJOA01000268.1"/>
</dbReference>
<evidence type="ECO:0000256" key="1">
    <source>
        <dbReference type="SAM" id="MobiDB-lite"/>
    </source>
</evidence>
<dbReference type="EMBL" id="FNED01000015">
    <property type="protein sequence ID" value="SDJ28656.1"/>
    <property type="molecule type" value="Genomic_DNA"/>
</dbReference>
<feature type="compositionally biased region" description="Polar residues" evidence="1">
    <location>
        <begin position="190"/>
        <end position="199"/>
    </location>
</feature>
<dbReference type="OrthoDB" id="2680417at2"/>
<evidence type="ECO:0000313" key="3">
    <source>
        <dbReference type="EMBL" id="SDJ28656.1"/>
    </source>
</evidence>
<accession>A0A0D1XLM0</accession>
<name>A0A0D1XLM0_ANEMI</name>
<evidence type="ECO:0000313" key="2">
    <source>
        <dbReference type="EMBL" id="KON84136.1"/>
    </source>
</evidence>
<sequence length="686" mass="76521">MAPENQQEKNGAKVRRAILPVSLGLLVVTGGVAAYQWNQESVPADSQPTEKVEANAKKPSPSIRLNTDDNQVKNTTRIQAKKDESKQKGSGLKRKPERTIAEPSLLQDKMGSTLAFSLKEHAVGEVYDDAVDLVETADIEKPIADLIVDQSDIVLPEPPLWLGDFSGLPIDGMTDMEEEVEQPTEEREWSGNNGTSNPSGERPTHREPSYIPSPLYDLLSGYATTGDPYNVVYYGKEVNANDGRYDDIMKLFTDSANQLKTQADAESALSYQGQANLQLLLSLTMDQPDIRTLKEETEKSVFKRYAEAEAELYAAQSKEKEQAEEAKHVVYAIGKYNEQADEPLDISEYNGADKALVNVANKDVNGEGDTTEALNKYQIAGQYAPDMAQEASRKEKDIFENLLTPPKEEAGKEETVEKEEKVEKVEEVDALAYAASLAESDVSKAVILATEVIERGNDTPEAKEQVQKLAEQLLANAETFEPTKEEQAYEILSTRPAIAQEISRIATERKKALLYARKAEQLLDSKKYSEALYYASESNRLYSRKGSNDRVAEQAAKKLLDQAKAEEIDTQLAIYRSISSASGMPDEYRQQAEFLQKAIDDYKKGMREQNLEQSVRLLTSAWQHPRLQKFVEAPLREKSQALLEQAKAIRNEKPQMAEQYLNMLLQISGLDNGVKESAKSMLNKDK</sequence>
<dbReference type="STRING" id="47500.AF333_29710"/>
<evidence type="ECO:0000313" key="5">
    <source>
        <dbReference type="Proteomes" id="UP000182836"/>
    </source>
</evidence>
<proteinExistence type="predicted"/>
<gene>
    <name evidence="2" type="ORF">AF333_29710</name>
    <name evidence="3" type="ORF">SAMN04487909_11513</name>
</gene>
<reference evidence="2 4" key="1">
    <citation type="submission" date="2015-07" db="EMBL/GenBank/DDBJ databases">
        <title>Fjat-14205 dsm 2895.</title>
        <authorList>
            <person name="Liu B."/>
            <person name="Wang J."/>
            <person name="Zhu Y."/>
            <person name="Liu G."/>
            <person name="Chen Q."/>
            <person name="Chen Z."/>
            <person name="Lan J."/>
            <person name="Che J."/>
            <person name="Ge C."/>
            <person name="Shi H."/>
            <person name="Pan Z."/>
            <person name="Liu X."/>
        </authorList>
    </citation>
    <scope>NUCLEOTIDE SEQUENCE [LARGE SCALE GENOMIC DNA]</scope>
    <source>
        <strain evidence="2 4">DSM 2895</strain>
    </source>
</reference>
<evidence type="ECO:0000313" key="4">
    <source>
        <dbReference type="Proteomes" id="UP000037269"/>
    </source>
</evidence>
<dbReference type="EMBL" id="LGUG01000013">
    <property type="protein sequence ID" value="KON84136.1"/>
    <property type="molecule type" value="Genomic_DNA"/>
</dbReference>
<dbReference type="Proteomes" id="UP000037269">
    <property type="component" value="Unassembled WGS sequence"/>
</dbReference>
<dbReference type="GeneID" id="42309308"/>
<dbReference type="AlphaFoldDB" id="A0A0D1XLM0"/>
<keyword evidence="4" id="KW-1185">Reference proteome</keyword>
<feature type="region of interest" description="Disordered" evidence="1">
    <location>
        <begin position="177"/>
        <end position="211"/>
    </location>
</feature>
<feature type="region of interest" description="Disordered" evidence="1">
    <location>
        <begin position="41"/>
        <end position="100"/>
    </location>
</feature>
<reference evidence="3 5" key="2">
    <citation type="submission" date="2016-10" db="EMBL/GenBank/DDBJ databases">
        <authorList>
            <person name="de Groot N.N."/>
        </authorList>
    </citation>
    <scope>NUCLEOTIDE SEQUENCE [LARGE SCALE GENOMIC DNA]</scope>
    <source>
        <strain evidence="3 5">DSM 2895</strain>
    </source>
</reference>
<protein>
    <submittedName>
        <fullName evidence="2">Uncharacterized protein</fullName>
    </submittedName>
</protein>